<reference evidence="1" key="1">
    <citation type="submission" date="2014-09" db="EMBL/GenBank/DDBJ databases">
        <authorList>
            <person name="Magalhaes I.L.F."/>
            <person name="Oliveira U."/>
            <person name="Santos F.R."/>
            <person name="Vidigal T.H.D.A."/>
            <person name="Brescovit A.D."/>
            <person name="Santos A.J."/>
        </authorList>
    </citation>
    <scope>NUCLEOTIDE SEQUENCE</scope>
    <source>
        <tissue evidence="1">Shoot tissue taken approximately 20 cm above the soil surface</tissue>
    </source>
</reference>
<organism evidence="1">
    <name type="scientific">Arundo donax</name>
    <name type="common">Giant reed</name>
    <name type="synonym">Donax arundinaceus</name>
    <dbReference type="NCBI Taxonomy" id="35708"/>
    <lineage>
        <taxon>Eukaryota</taxon>
        <taxon>Viridiplantae</taxon>
        <taxon>Streptophyta</taxon>
        <taxon>Embryophyta</taxon>
        <taxon>Tracheophyta</taxon>
        <taxon>Spermatophyta</taxon>
        <taxon>Magnoliopsida</taxon>
        <taxon>Liliopsida</taxon>
        <taxon>Poales</taxon>
        <taxon>Poaceae</taxon>
        <taxon>PACMAD clade</taxon>
        <taxon>Arundinoideae</taxon>
        <taxon>Arundineae</taxon>
        <taxon>Arundo</taxon>
    </lineage>
</organism>
<accession>A0A0A9AB03</accession>
<dbReference type="EMBL" id="GBRH01250807">
    <property type="protein sequence ID" value="JAD47088.1"/>
    <property type="molecule type" value="Transcribed_RNA"/>
</dbReference>
<reference evidence="1" key="2">
    <citation type="journal article" date="2015" name="Data Brief">
        <title>Shoot transcriptome of the giant reed, Arundo donax.</title>
        <authorList>
            <person name="Barrero R.A."/>
            <person name="Guerrero F.D."/>
            <person name="Moolhuijzen P."/>
            <person name="Goolsby J.A."/>
            <person name="Tidwell J."/>
            <person name="Bellgard S.E."/>
            <person name="Bellgard M.I."/>
        </authorList>
    </citation>
    <scope>NUCLEOTIDE SEQUENCE</scope>
    <source>
        <tissue evidence="1">Shoot tissue taken approximately 20 cm above the soil surface</tissue>
    </source>
</reference>
<dbReference type="AlphaFoldDB" id="A0A0A9AB03"/>
<protein>
    <submittedName>
        <fullName evidence="1">Uncharacterized protein</fullName>
    </submittedName>
</protein>
<name>A0A0A9AB03_ARUDO</name>
<sequence>MLLSVASQIWTRIPLQTIEFHAKRTKQRHQNTKKQT</sequence>
<proteinExistence type="predicted"/>
<evidence type="ECO:0000313" key="1">
    <source>
        <dbReference type="EMBL" id="JAD47088.1"/>
    </source>
</evidence>